<dbReference type="EMBL" id="CP020612">
    <property type="protein sequence ID" value="ARJ70199.1"/>
    <property type="molecule type" value="Genomic_DNA"/>
</dbReference>
<feature type="compositionally biased region" description="Gly residues" evidence="1">
    <location>
        <begin position="282"/>
        <end position="298"/>
    </location>
</feature>
<feature type="domain" description="TPM" evidence="3">
    <location>
        <begin position="35"/>
        <end position="161"/>
    </location>
</feature>
<keyword evidence="2" id="KW-0732">Signal</keyword>
<dbReference type="PANTHER" id="PTHR30373">
    <property type="entry name" value="UPF0603 PROTEIN YGCG"/>
    <property type="match status" value="1"/>
</dbReference>
<dbReference type="STRING" id="1945662.B0A89_11770"/>
<keyword evidence="5" id="KW-1185">Reference proteome</keyword>
<dbReference type="Gene3D" id="3.10.310.50">
    <property type="match status" value="1"/>
</dbReference>
<name>A0A1W6CZI7_9RHOB</name>
<proteinExistence type="predicted"/>
<dbReference type="RefSeq" id="WP_085378314.1">
    <property type="nucleotide sequence ID" value="NZ_CP020612.1"/>
</dbReference>
<dbReference type="OrthoDB" id="9810918at2"/>
<feature type="region of interest" description="Disordered" evidence="1">
    <location>
        <begin position="270"/>
        <end position="298"/>
    </location>
</feature>
<dbReference type="InterPro" id="IPR007621">
    <property type="entry name" value="TPM_dom"/>
</dbReference>
<reference evidence="4 5" key="1">
    <citation type="submission" date="2017-03" db="EMBL/GenBank/DDBJ databases">
        <title>Genome sequence of Paracoccus contaminans isolated from a water microcosm.</title>
        <authorList>
            <person name="Aurass P."/>
            <person name="Karste S."/>
            <person name="Trost E."/>
            <person name="Glaeser S.P."/>
            <person name="Kaempfer P."/>
            <person name="Flieger A."/>
        </authorList>
    </citation>
    <scope>NUCLEOTIDE SEQUENCE [LARGE SCALE GENOMIC DNA]</scope>
    <source>
        <strain evidence="5">RKI 16-01929T\LMG 29738T\CCM 8701T\CIP 111112T</strain>
    </source>
</reference>
<dbReference type="AlphaFoldDB" id="A0A1W6CZI7"/>
<accession>A0A1W6CZI7</accession>
<evidence type="ECO:0000313" key="5">
    <source>
        <dbReference type="Proteomes" id="UP000193017"/>
    </source>
</evidence>
<evidence type="ECO:0000256" key="1">
    <source>
        <dbReference type="SAM" id="MobiDB-lite"/>
    </source>
</evidence>
<evidence type="ECO:0000259" key="3">
    <source>
        <dbReference type="Pfam" id="PF04536"/>
    </source>
</evidence>
<gene>
    <name evidence="4" type="ORF">B0A89_11770</name>
</gene>
<dbReference type="Proteomes" id="UP000193017">
    <property type="component" value="Chromosome"/>
</dbReference>
<sequence>MFPLARLLTLAFMLALPALAAAQDGALPRWQHTSVNDFAGLLGDDDTRRLDEALIALHDATGVQGTVVTIVDRARHGGTDGLEAFATRLFNAWGVGDRTRNDGFMVLLSQADHEARIELGRGYPREADLLAQDIMDRVMVPSFRKGDYGRGLRDGTLAVIDRIARPHAAGQAVERPRRQGDWSGFGLFLALSAGMFALHRRSRRRQNRCPSCGHEGLERTTVPLREDLPGGGWRTANGAVTRRCPACGWQAQGTTALPVVTYYNPMGQVERRRSARPARGSSGFGGGSSRGGGASGRW</sequence>
<organism evidence="4 5">
    <name type="scientific">Paracoccus contaminans</name>
    <dbReference type="NCBI Taxonomy" id="1945662"/>
    <lineage>
        <taxon>Bacteria</taxon>
        <taxon>Pseudomonadati</taxon>
        <taxon>Pseudomonadota</taxon>
        <taxon>Alphaproteobacteria</taxon>
        <taxon>Rhodobacterales</taxon>
        <taxon>Paracoccaceae</taxon>
        <taxon>Paracoccus</taxon>
    </lineage>
</organism>
<dbReference type="PANTHER" id="PTHR30373:SF2">
    <property type="entry name" value="UPF0603 PROTEIN YGCG"/>
    <property type="match status" value="1"/>
</dbReference>
<protein>
    <recommendedName>
        <fullName evidence="3">TPM domain-containing protein</fullName>
    </recommendedName>
</protein>
<dbReference type="Pfam" id="PF04536">
    <property type="entry name" value="TPM_phosphatase"/>
    <property type="match status" value="1"/>
</dbReference>
<evidence type="ECO:0000313" key="4">
    <source>
        <dbReference type="EMBL" id="ARJ70199.1"/>
    </source>
</evidence>
<dbReference type="KEGG" id="pcon:B0A89_11770"/>
<evidence type="ECO:0000256" key="2">
    <source>
        <dbReference type="SAM" id="SignalP"/>
    </source>
</evidence>
<feature type="signal peptide" evidence="2">
    <location>
        <begin position="1"/>
        <end position="20"/>
    </location>
</feature>
<feature type="chain" id="PRO_5013252749" description="TPM domain-containing protein" evidence="2">
    <location>
        <begin position="21"/>
        <end position="298"/>
    </location>
</feature>